<feature type="region of interest" description="Disordered" evidence="2">
    <location>
        <begin position="1"/>
        <end position="43"/>
    </location>
</feature>
<gene>
    <name evidence="4" type="ORF">P43SY_010469</name>
</gene>
<comment type="caution">
    <text evidence="4">The sequence shown here is derived from an EMBL/GenBank/DDBJ whole genome shotgun (WGS) entry which is preliminary data.</text>
</comment>
<proteinExistence type="predicted"/>
<evidence type="ECO:0000313" key="5">
    <source>
        <dbReference type="Proteomes" id="UP001209570"/>
    </source>
</evidence>
<dbReference type="SUPFAM" id="SSF50630">
    <property type="entry name" value="Acid proteases"/>
    <property type="match status" value="1"/>
</dbReference>
<sequence>MRDDSHDEEDISSGSESASDSDATSGSDGEPDSTKADTPQDAQDLLKLLTQVFAVSNVQGKKAPAAKQREHVPSTKPRQETQCTHCGSTRHQDRDCWRRLTCETCGRKGHPSEHCYQLCKGCGKLHEKGACPLEEIANGLRACAEEYGRRPVIQRLDLKEGERRGYWRFHNQKEYRQTVIPAHINDRRARVLLDSGAEVSIIDSDFARENDIEIDTSQHLKCVGVGGAGFATDGRARVKVTLAGELAYECDLWVGKLGHGAANAILGTDFMTPAGIRLDLAEGVALMPDEIRVRFEGRRPLYSDRVETVRVTRYTTLESGQSITVRVRSQPKKRLWLKRDASWVTTALFDAEGRLRNLKVTNLGSRPVAIAAQTVIGMWMTPASAPRAPGFVSLGSRRYNEWVTLVYEAEPEPCLEERRAAEVDRYYASFPNVERPDYPTPSTILKRPGTRGDNETPPPGRLDVVQLTLTEPTPVLAEGDKEKPTPSPMAEATPSKATVQTQTAPLATVTPETAPLATAT</sequence>
<dbReference type="AlphaFoldDB" id="A0AAD5L8P8"/>
<reference evidence="4" key="1">
    <citation type="submission" date="2021-12" db="EMBL/GenBank/DDBJ databases">
        <title>Prjna785345.</title>
        <authorList>
            <person name="Rujirawat T."/>
            <person name="Krajaejun T."/>
        </authorList>
    </citation>
    <scope>NUCLEOTIDE SEQUENCE</scope>
    <source>
        <strain evidence="4">Pi057C3</strain>
    </source>
</reference>
<feature type="compositionally biased region" description="Polar residues" evidence="2">
    <location>
        <begin position="495"/>
        <end position="505"/>
    </location>
</feature>
<organism evidence="4 5">
    <name type="scientific">Pythium insidiosum</name>
    <name type="common">Pythiosis disease agent</name>
    <dbReference type="NCBI Taxonomy" id="114742"/>
    <lineage>
        <taxon>Eukaryota</taxon>
        <taxon>Sar</taxon>
        <taxon>Stramenopiles</taxon>
        <taxon>Oomycota</taxon>
        <taxon>Peronosporomycetes</taxon>
        <taxon>Pythiales</taxon>
        <taxon>Pythiaceae</taxon>
        <taxon>Pythium</taxon>
    </lineage>
</organism>
<name>A0AAD5L8P8_PYTIN</name>
<dbReference type="GO" id="GO:0006508">
    <property type="term" value="P:proteolysis"/>
    <property type="evidence" value="ECO:0007669"/>
    <property type="project" value="InterPro"/>
</dbReference>
<evidence type="ECO:0000259" key="3">
    <source>
        <dbReference type="PROSITE" id="PS50175"/>
    </source>
</evidence>
<dbReference type="InterPro" id="IPR001969">
    <property type="entry name" value="Aspartic_peptidase_AS"/>
</dbReference>
<dbReference type="EMBL" id="JAKCXM010001510">
    <property type="protein sequence ID" value="KAJ0390895.1"/>
    <property type="molecule type" value="Genomic_DNA"/>
</dbReference>
<feature type="domain" description="Peptidase A2" evidence="3">
    <location>
        <begin position="189"/>
        <end position="227"/>
    </location>
</feature>
<feature type="compositionally biased region" description="Basic and acidic residues" evidence="2">
    <location>
        <begin position="67"/>
        <end position="79"/>
    </location>
</feature>
<evidence type="ECO:0000313" key="4">
    <source>
        <dbReference type="EMBL" id="KAJ0390895.1"/>
    </source>
</evidence>
<dbReference type="PROSITE" id="PS00141">
    <property type="entry name" value="ASP_PROTEASE"/>
    <property type="match status" value="1"/>
</dbReference>
<dbReference type="PROSITE" id="PS50175">
    <property type="entry name" value="ASP_PROT_RETROV"/>
    <property type="match status" value="1"/>
</dbReference>
<keyword evidence="1" id="KW-0378">Hydrolase</keyword>
<evidence type="ECO:0000256" key="1">
    <source>
        <dbReference type="ARBA" id="ARBA00022801"/>
    </source>
</evidence>
<feature type="region of interest" description="Disordered" evidence="2">
    <location>
        <begin position="60"/>
        <end position="81"/>
    </location>
</feature>
<evidence type="ECO:0000256" key="2">
    <source>
        <dbReference type="SAM" id="MobiDB-lite"/>
    </source>
</evidence>
<keyword evidence="5" id="KW-1185">Reference proteome</keyword>
<dbReference type="CDD" id="cd00303">
    <property type="entry name" value="retropepsin_like"/>
    <property type="match status" value="1"/>
</dbReference>
<dbReference type="Proteomes" id="UP001209570">
    <property type="component" value="Unassembled WGS sequence"/>
</dbReference>
<protein>
    <recommendedName>
        <fullName evidence="3">Peptidase A2 domain-containing protein</fullName>
    </recommendedName>
</protein>
<feature type="compositionally biased region" description="Acidic residues" evidence="2">
    <location>
        <begin position="1"/>
        <end position="11"/>
    </location>
</feature>
<dbReference type="Pfam" id="PF13975">
    <property type="entry name" value="gag-asp_proteas"/>
    <property type="match status" value="1"/>
</dbReference>
<dbReference type="GO" id="GO:0004190">
    <property type="term" value="F:aspartic-type endopeptidase activity"/>
    <property type="evidence" value="ECO:0007669"/>
    <property type="project" value="InterPro"/>
</dbReference>
<dbReference type="InterPro" id="IPR021109">
    <property type="entry name" value="Peptidase_aspartic_dom_sf"/>
</dbReference>
<dbReference type="InterPro" id="IPR001995">
    <property type="entry name" value="Peptidase_A2_cat"/>
</dbReference>
<accession>A0AAD5L8P8</accession>
<feature type="region of interest" description="Disordered" evidence="2">
    <location>
        <begin position="437"/>
        <end position="520"/>
    </location>
</feature>
<feature type="compositionally biased region" description="Low complexity" evidence="2">
    <location>
        <begin position="12"/>
        <end position="28"/>
    </location>
</feature>
<dbReference type="Gene3D" id="2.40.70.10">
    <property type="entry name" value="Acid Proteases"/>
    <property type="match status" value="1"/>
</dbReference>